<evidence type="ECO:0000256" key="1">
    <source>
        <dbReference type="SAM" id="MobiDB-lite"/>
    </source>
</evidence>
<evidence type="ECO:0000313" key="3">
    <source>
        <dbReference type="WBParaSite" id="nRc.2.0.1.t15109-RA"/>
    </source>
</evidence>
<evidence type="ECO:0000313" key="2">
    <source>
        <dbReference type="Proteomes" id="UP000887565"/>
    </source>
</evidence>
<feature type="compositionally biased region" description="Polar residues" evidence="1">
    <location>
        <begin position="74"/>
        <end position="88"/>
    </location>
</feature>
<protein>
    <submittedName>
        <fullName evidence="3">Uncharacterized protein</fullName>
    </submittedName>
</protein>
<feature type="compositionally biased region" description="Polar residues" evidence="1">
    <location>
        <begin position="42"/>
        <end position="53"/>
    </location>
</feature>
<reference evidence="3" key="1">
    <citation type="submission" date="2022-11" db="UniProtKB">
        <authorList>
            <consortium name="WormBaseParasite"/>
        </authorList>
    </citation>
    <scope>IDENTIFICATION</scope>
</reference>
<dbReference type="AlphaFoldDB" id="A0A915IML4"/>
<organism evidence="2 3">
    <name type="scientific">Romanomermis culicivorax</name>
    <name type="common">Nematode worm</name>
    <dbReference type="NCBI Taxonomy" id="13658"/>
    <lineage>
        <taxon>Eukaryota</taxon>
        <taxon>Metazoa</taxon>
        <taxon>Ecdysozoa</taxon>
        <taxon>Nematoda</taxon>
        <taxon>Enoplea</taxon>
        <taxon>Dorylaimia</taxon>
        <taxon>Mermithida</taxon>
        <taxon>Mermithoidea</taxon>
        <taxon>Mermithidae</taxon>
        <taxon>Romanomermis</taxon>
    </lineage>
</organism>
<dbReference type="Proteomes" id="UP000887565">
    <property type="component" value="Unplaced"/>
</dbReference>
<name>A0A915IML4_ROMCU</name>
<feature type="region of interest" description="Disordered" evidence="1">
    <location>
        <begin position="1"/>
        <end position="28"/>
    </location>
</feature>
<dbReference type="WBParaSite" id="nRc.2.0.1.t15109-RA">
    <property type="protein sequence ID" value="nRc.2.0.1.t15109-RA"/>
    <property type="gene ID" value="nRc.2.0.1.g15109"/>
</dbReference>
<proteinExistence type="predicted"/>
<keyword evidence="2" id="KW-1185">Reference proteome</keyword>
<feature type="compositionally biased region" description="Basic and acidic residues" evidence="1">
    <location>
        <begin position="1"/>
        <end position="19"/>
    </location>
</feature>
<sequence>MDEATELHNQTHQEQDHVPGKTPNLKDNQKIASFVQKLAIFNKNQKPPTTWSDDLTKEQRNSRSKQLLTKRNKAQSSNVGCFPQPRNT</sequence>
<accession>A0A915IML4</accession>
<feature type="region of interest" description="Disordered" evidence="1">
    <location>
        <begin position="40"/>
        <end position="88"/>
    </location>
</feature>